<dbReference type="AlphaFoldDB" id="A0A0D0P4H0"/>
<proteinExistence type="predicted"/>
<dbReference type="Proteomes" id="UP000032066">
    <property type="component" value="Unassembled WGS sequence"/>
</dbReference>
<accession>A0A0D0P4H0</accession>
<protein>
    <recommendedName>
        <fullName evidence="2">Hemerythrin-like domain-containing protein</fullName>
    </recommendedName>
</protein>
<evidence type="ECO:0000259" key="2">
    <source>
        <dbReference type="Pfam" id="PF01814"/>
    </source>
</evidence>
<reference evidence="3 4" key="1">
    <citation type="submission" date="2015-02" db="EMBL/GenBank/DDBJ databases">
        <title>Draft genome sequence of Kitasatospora griseola MF730-N6, a bafilomycin, terpentecin and satosporin producer.</title>
        <authorList>
            <person name="Arens J.C."/>
            <person name="Haltli B."/>
            <person name="Kerr R.G."/>
        </authorList>
    </citation>
    <scope>NUCLEOTIDE SEQUENCE [LARGE SCALE GENOMIC DNA]</scope>
    <source>
        <strain evidence="3 4">MF730-N6</strain>
    </source>
</reference>
<dbReference type="STRING" id="2064.TR51_02965"/>
<dbReference type="PATRIC" id="fig|2064.6.peg.669"/>
<feature type="region of interest" description="Disordered" evidence="1">
    <location>
        <begin position="144"/>
        <end position="168"/>
    </location>
</feature>
<keyword evidence="4" id="KW-1185">Reference proteome</keyword>
<dbReference type="RefSeq" id="WP_043907803.1">
    <property type="nucleotide sequence ID" value="NZ_JBFBDQ010000005.1"/>
</dbReference>
<evidence type="ECO:0000313" key="4">
    <source>
        <dbReference type="Proteomes" id="UP000032066"/>
    </source>
</evidence>
<comment type="caution">
    <text evidence="3">The sequence shown here is derived from an EMBL/GenBank/DDBJ whole genome shotgun (WGS) entry which is preliminary data.</text>
</comment>
<dbReference type="OrthoDB" id="9793637at2"/>
<dbReference type="PANTHER" id="PTHR35585">
    <property type="entry name" value="HHE DOMAIN PROTEIN (AFU_ORTHOLOGUE AFUA_4G00730)"/>
    <property type="match status" value="1"/>
</dbReference>
<sequence length="191" mass="21230">MATEQGLDLLEQLTTDHEVLRVRFSELAGLPLGDPRRDRLASLTADTLVRHLAAEDEYLYPLARDGRPPHDDAVAHGLQTHTALYGLVRELETTAAGSTEFDRLLARLIEEATGHFGLEEAQLFPTVRANAAPPRLTVLGEQARETERTASPHPGPAGPHESLPPDDLVAPELTWHERMHRLFRFGDTREN</sequence>
<dbReference type="Gene3D" id="1.20.120.520">
    <property type="entry name" value="nmb1532 protein domain like"/>
    <property type="match status" value="1"/>
</dbReference>
<dbReference type="InterPro" id="IPR012312">
    <property type="entry name" value="Hemerythrin-like"/>
</dbReference>
<name>A0A0D0P4H0_KITGR</name>
<organism evidence="3 4">
    <name type="scientific">Kitasatospora griseola</name>
    <name type="common">Streptomyces griseolosporeus</name>
    <dbReference type="NCBI Taxonomy" id="2064"/>
    <lineage>
        <taxon>Bacteria</taxon>
        <taxon>Bacillati</taxon>
        <taxon>Actinomycetota</taxon>
        <taxon>Actinomycetes</taxon>
        <taxon>Kitasatosporales</taxon>
        <taxon>Streptomycetaceae</taxon>
        <taxon>Kitasatospora</taxon>
    </lineage>
</organism>
<evidence type="ECO:0000256" key="1">
    <source>
        <dbReference type="SAM" id="MobiDB-lite"/>
    </source>
</evidence>
<dbReference type="EMBL" id="JXZB01000001">
    <property type="protein sequence ID" value="KIQ66541.1"/>
    <property type="molecule type" value="Genomic_DNA"/>
</dbReference>
<dbReference type="PANTHER" id="PTHR35585:SF1">
    <property type="entry name" value="HHE DOMAIN PROTEIN (AFU_ORTHOLOGUE AFUA_4G00730)"/>
    <property type="match status" value="1"/>
</dbReference>
<dbReference type="Pfam" id="PF01814">
    <property type="entry name" value="Hemerythrin"/>
    <property type="match status" value="1"/>
</dbReference>
<feature type="domain" description="Hemerythrin-like" evidence="2">
    <location>
        <begin position="9"/>
        <end position="126"/>
    </location>
</feature>
<gene>
    <name evidence="3" type="ORF">TR51_02965</name>
</gene>
<evidence type="ECO:0000313" key="3">
    <source>
        <dbReference type="EMBL" id="KIQ66541.1"/>
    </source>
</evidence>